<evidence type="ECO:0008006" key="3">
    <source>
        <dbReference type="Google" id="ProtNLM"/>
    </source>
</evidence>
<evidence type="ECO:0000313" key="2">
    <source>
        <dbReference type="EMBL" id="CUV08022.1"/>
    </source>
</evidence>
<feature type="compositionally biased region" description="Polar residues" evidence="1">
    <location>
        <begin position="8"/>
        <end position="23"/>
    </location>
</feature>
<dbReference type="EMBL" id="LN877954">
    <property type="protein sequence ID" value="CUV08022.1"/>
    <property type="molecule type" value="Genomic_DNA"/>
</dbReference>
<dbReference type="VEuPathDB" id="CryptoDB:ChTU502y2012_377g0045"/>
<dbReference type="VEuPathDB" id="CryptoDB:Chro.80541"/>
<feature type="region of interest" description="Disordered" evidence="1">
    <location>
        <begin position="347"/>
        <end position="387"/>
    </location>
</feature>
<feature type="region of interest" description="Disordered" evidence="1">
    <location>
        <begin position="433"/>
        <end position="468"/>
    </location>
</feature>
<feature type="compositionally biased region" description="Basic and acidic residues" evidence="1">
    <location>
        <begin position="370"/>
        <end position="387"/>
    </location>
</feature>
<sequence length="597" mass="71227">MDADRLENNNFRYQTRPNNNNWHYSGRKTRRYNQNDYSESRPEHSSYNRYDNTYYQNNSWKRRGLHKYSGNRVYNNQSIQERSTFEWMKHYESMLWDTYEDVKLDSINQKETTNNDNLRFFSNFQNDAKNEDIDFHEIPEEIIVQQKRLLDSRKNSICIRCLKIHPKEHCRKARCQICSSRFHHPQDCPWKTDPDHPIRLCESCNGGNYYLNSRLDFSTYRRPVCSNHNDKNNQDLNLEMAKNISIHPCIKKGYEESILAIGDHDYTEKITNLDIECYNCSGFGHIICNNEIPFKNAIKKAYCALCGNPGHNYQLCNRFNNVRLNENFSGYHNLGNSQYFYLDENDQEDYESNEETNDNEEEDNEEEGNNEEKVEGGGYKDERNHEKEGKRVKYYKEDSFCESDYLEEYMESDYDDDIIDRASVSSLRKATSRSCDSTVITRNSRKTKRRKQRKERMSNASKSIERDFSLSERSNSICESSASDVDEDQTNEMFYTKYMNPQTEDGVNPFHKFQRARIYYKNKSLFKLMGNCNDHNYNENNDCDDNNNDNNNYDYYNYYHNKNLSESKDKSTSVRSKNIHKSRKKSRRPASRSRRKK</sequence>
<feature type="compositionally biased region" description="Basic residues" evidence="1">
    <location>
        <begin position="577"/>
        <end position="597"/>
    </location>
</feature>
<dbReference type="OrthoDB" id="343171at2759"/>
<feature type="region of interest" description="Disordered" evidence="1">
    <location>
        <begin position="1"/>
        <end position="48"/>
    </location>
</feature>
<feature type="compositionally biased region" description="Basic residues" evidence="1">
    <location>
        <begin position="443"/>
        <end position="454"/>
    </location>
</feature>
<name>A0A0S4TKT9_CRYHO</name>
<protein>
    <recommendedName>
        <fullName evidence="3">CCHC-type domain-containing protein</fullName>
    </recommendedName>
</protein>
<feature type="compositionally biased region" description="Acidic residues" evidence="1">
    <location>
        <begin position="347"/>
        <end position="369"/>
    </location>
</feature>
<dbReference type="VEuPathDB" id="CryptoDB:GY17_00000917"/>
<accession>A0A0S4TKT9</accession>
<reference evidence="2" key="1">
    <citation type="submission" date="2015-08" db="EMBL/GenBank/DDBJ databases">
        <authorList>
            <person name="Babu N.S."/>
            <person name="Beckwith C.J."/>
            <person name="Beseler K.G."/>
            <person name="Brison A."/>
            <person name="Carone J.V."/>
            <person name="Caskin T.P."/>
            <person name="Diamond M."/>
            <person name="Durham M.E."/>
            <person name="Foxe J.M."/>
            <person name="Go M."/>
            <person name="Henderson B.A."/>
            <person name="Jones I.B."/>
            <person name="McGettigan J.A."/>
            <person name="Micheletti S.J."/>
            <person name="Nasrallah M.E."/>
            <person name="Ortiz D."/>
            <person name="Piller C.R."/>
            <person name="Privatt S.R."/>
            <person name="Schneider S.L."/>
            <person name="Sharp S."/>
            <person name="Smith T.C."/>
            <person name="Stanton J.D."/>
            <person name="Ullery H.E."/>
            <person name="Wilson R.J."/>
            <person name="Serrano M.G."/>
            <person name="Buck G."/>
            <person name="Lee V."/>
            <person name="Wang Y."/>
            <person name="Carvalho R."/>
            <person name="Voegtly L."/>
            <person name="Shi R."/>
            <person name="Duckworth R."/>
            <person name="Johnson A."/>
            <person name="Loviza R."/>
            <person name="Walstead R."/>
            <person name="Shah Z."/>
            <person name="Kiflezghi M."/>
            <person name="Wade K."/>
            <person name="Ball S.L."/>
            <person name="Bradley K.W."/>
            <person name="Asai D.J."/>
            <person name="Bowman C.A."/>
            <person name="Russell D.A."/>
            <person name="Pope W.H."/>
            <person name="Jacobs-Sera D."/>
            <person name="Hendrix R.W."/>
            <person name="Hatfull G.F."/>
        </authorList>
    </citation>
    <scope>NUCLEOTIDE SEQUENCE [LARGE SCALE GENOMIC DNA]</scope>
</reference>
<evidence type="ECO:0000256" key="1">
    <source>
        <dbReference type="SAM" id="MobiDB-lite"/>
    </source>
</evidence>
<dbReference type="AlphaFoldDB" id="A0A0S4TKT9"/>
<dbReference type="Proteomes" id="UP000199752">
    <property type="component" value="Chromosome 8"/>
</dbReference>
<proteinExistence type="predicted"/>
<feature type="region of interest" description="Disordered" evidence="1">
    <location>
        <begin position="564"/>
        <end position="597"/>
    </location>
</feature>
<organism evidence="2">
    <name type="scientific">Cryptosporidium hominis</name>
    <dbReference type="NCBI Taxonomy" id="237895"/>
    <lineage>
        <taxon>Eukaryota</taxon>
        <taxon>Sar</taxon>
        <taxon>Alveolata</taxon>
        <taxon>Apicomplexa</taxon>
        <taxon>Conoidasida</taxon>
        <taxon>Coccidia</taxon>
        <taxon>Eucoccidiorida</taxon>
        <taxon>Eimeriorina</taxon>
        <taxon>Cryptosporidiidae</taxon>
        <taxon>Cryptosporidium</taxon>
    </lineage>
</organism>
<dbReference type="VEuPathDB" id="CryptoDB:CHUDEA8_4710"/>
<gene>
    <name evidence="2" type="ORF">CHUDEA8_4710</name>
</gene>